<name>B4SFT2_PELPB</name>
<reference evidence="3 4" key="1">
    <citation type="submission" date="2008-06" db="EMBL/GenBank/DDBJ databases">
        <title>Complete sequence of Pelodictyon phaeoclathratiforme BU-1.</title>
        <authorList>
            <consortium name="US DOE Joint Genome Institute"/>
            <person name="Lucas S."/>
            <person name="Copeland A."/>
            <person name="Lapidus A."/>
            <person name="Glavina del Rio T."/>
            <person name="Dalin E."/>
            <person name="Tice H."/>
            <person name="Bruce D."/>
            <person name="Goodwin L."/>
            <person name="Pitluck S."/>
            <person name="Schmutz J."/>
            <person name="Larimer F."/>
            <person name="Land M."/>
            <person name="Hauser L."/>
            <person name="Kyrpides N."/>
            <person name="Mikhailova N."/>
            <person name="Liu Z."/>
            <person name="Li T."/>
            <person name="Zhao F."/>
            <person name="Overmann J."/>
            <person name="Bryant D.A."/>
            <person name="Richardson P."/>
        </authorList>
    </citation>
    <scope>NUCLEOTIDE SEQUENCE [LARGE SCALE GENOMIC DNA]</scope>
    <source>
        <strain evidence="4">DSM 5477 / BU-1</strain>
    </source>
</reference>
<dbReference type="SUPFAM" id="SSF53756">
    <property type="entry name" value="UDP-Glycosyltransferase/glycogen phosphorylase"/>
    <property type="match status" value="1"/>
</dbReference>
<dbReference type="HOGENOM" id="CLU_009583_2_2_10"/>
<evidence type="ECO:0000313" key="4">
    <source>
        <dbReference type="Proteomes" id="UP000002724"/>
    </source>
</evidence>
<dbReference type="Pfam" id="PF13439">
    <property type="entry name" value="Glyco_transf_4"/>
    <property type="match status" value="1"/>
</dbReference>
<dbReference type="Proteomes" id="UP000002724">
    <property type="component" value="Chromosome"/>
</dbReference>
<feature type="domain" description="Glycosyltransferase subfamily 4-like N-terminal" evidence="2">
    <location>
        <begin position="15"/>
        <end position="118"/>
    </location>
</feature>
<organism evidence="3 4">
    <name type="scientific">Pelodictyon phaeoclathratiforme (strain DSM 5477 / BU-1)</name>
    <dbReference type="NCBI Taxonomy" id="324925"/>
    <lineage>
        <taxon>Bacteria</taxon>
        <taxon>Pseudomonadati</taxon>
        <taxon>Chlorobiota</taxon>
        <taxon>Chlorobiia</taxon>
        <taxon>Chlorobiales</taxon>
        <taxon>Chlorobiaceae</taxon>
        <taxon>Chlorobium/Pelodictyon group</taxon>
        <taxon>Pelodictyon</taxon>
    </lineage>
</organism>
<keyword evidence="4" id="KW-1185">Reference proteome</keyword>
<dbReference type="AlphaFoldDB" id="B4SFT2"/>
<accession>B4SFT2</accession>
<dbReference type="KEGG" id="pph:Ppha_2598"/>
<evidence type="ECO:0000313" key="3">
    <source>
        <dbReference type="EMBL" id="ACF44759.1"/>
    </source>
</evidence>
<keyword evidence="3" id="KW-0808">Transferase</keyword>
<dbReference type="InterPro" id="IPR001296">
    <property type="entry name" value="Glyco_trans_1"/>
</dbReference>
<evidence type="ECO:0000259" key="1">
    <source>
        <dbReference type="Pfam" id="PF00534"/>
    </source>
</evidence>
<dbReference type="Gene3D" id="3.40.50.2000">
    <property type="entry name" value="Glycogen Phosphorylase B"/>
    <property type="match status" value="2"/>
</dbReference>
<dbReference type="RefSeq" id="WP_012509232.1">
    <property type="nucleotide sequence ID" value="NC_011060.1"/>
</dbReference>
<feature type="domain" description="Glycosyl transferase family 1" evidence="1">
    <location>
        <begin position="228"/>
        <end position="393"/>
    </location>
</feature>
<dbReference type="OrthoDB" id="9787111at2"/>
<dbReference type="EMBL" id="CP001110">
    <property type="protein sequence ID" value="ACF44759.1"/>
    <property type="molecule type" value="Genomic_DNA"/>
</dbReference>
<protein>
    <submittedName>
        <fullName evidence="3">Glycosyl transferase group 1</fullName>
    </submittedName>
</protein>
<dbReference type="STRING" id="324925.Ppha_2598"/>
<proteinExistence type="predicted"/>
<dbReference type="GO" id="GO:0016757">
    <property type="term" value="F:glycosyltransferase activity"/>
    <property type="evidence" value="ECO:0007669"/>
    <property type="project" value="InterPro"/>
</dbReference>
<dbReference type="eggNOG" id="COG0438">
    <property type="taxonomic scope" value="Bacteria"/>
</dbReference>
<dbReference type="Pfam" id="PF00534">
    <property type="entry name" value="Glycos_transf_1"/>
    <property type="match status" value="1"/>
</dbReference>
<sequence precursor="true">MKILFISNLYPPNVIGGYERLCFDMASALHARGHDITVLTSSYGGGHEEIRGQRVIRTLKLFATEGAIYKPFEASLEERGQWERHNEEQFCKLVEEAEPDLLFVWNLYFFNHGFLDLIQQSALPKLYLLTDNWMLLFLNPEFIGKYFSREVFKKKVITRIINRMLPGGLKKKSSNTVMSIKGRAIFASKFMMHLYEDASCAFQEGSAICYHGVHFLHKPEAQRKDRTTFVKEGEVRLLFAGRIVDIKGVHTALEALAGIQRACRQQRVTLTIVGDTQDKSYKKRLDDLAARLGLEQSLIFRQPVPETGLFDLFQQFDIYLFPSLYEPFSLTLILALEAGIPTVASAAGGNVEIVGHRQTGLLFEAGNAGSLKRQVVEMIRNDQLRAQLSRAATGRASAFTFEKMVSQIETELEQTLCV</sequence>
<dbReference type="CAZy" id="GT4">
    <property type="family name" value="Glycosyltransferase Family 4"/>
</dbReference>
<gene>
    <name evidence="3" type="ordered locus">Ppha_2598</name>
</gene>
<dbReference type="CDD" id="cd03801">
    <property type="entry name" value="GT4_PimA-like"/>
    <property type="match status" value="1"/>
</dbReference>
<evidence type="ECO:0000259" key="2">
    <source>
        <dbReference type="Pfam" id="PF13439"/>
    </source>
</evidence>
<dbReference type="PANTHER" id="PTHR12526">
    <property type="entry name" value="GLYCOSYLTRANSFERASE"/>
    <property type="match status" value="1"/>
</dbReference>
<dbReference type="InterPro" id="IPR028098">
    <property type="entry name" value="Glyco_trans_4-like_N"/>
</dbReference>